<dbReference type="RefSeq" id="WP_116223896.1">
    <property type="nucleotide sequence ID" value="NZ_AP018437.1"/>
</dbReference>
<protein>
    <submittedName>
        <fullName evidence="8">NADH dehydrogenase subunit E</fullName>
    </submittedName>
</protein>
<evidence type="ECO:0000256" key="4">
    <source>
        <dbReference type="ARBA" id="ARBA00023004"/>
    </source>
</evidence>
<name>A0A347ZTQ6_9CHLR</name>
<keyword evidence="2 7" id="KW-0001">2Fe-2S</keyword>
<comment type="cofactor">
    <cofactor evidence="6">
        <name>[2Fe-2S] cluster</name>
        <dbReference type="ChEBI" id="CHEBI:190135"/>
    </cofactor>
</comment>
<dbReference type="FunFam" id="3.40.30.10:FF:000015">
    <property type="entry name" value="NADH-quinone oxidoreductase subunit E"/>
    <property type="match status" value="1"/>
</dbReference>
<organism evidence="8 9">
    <name type="scientific">Pelolinea submarina</name>
    <dbReference type="NCBI Taxonomy" id="913107"/>
    <lineage>
        <taxon>Bacteria</taxon>
        <taxon>Bacillati</taxon>
        <taxon>Chloroflexota</taxon>
        <taxon>Anaerolineae</taxon>
        <taxon>Anaerolineales</taxon>
        <taxon>Anaerolineaceae</taxon>
        <taxon>Pelolinea</taxon>
    </lineage>
</organism>
<dbReference type="GO" id="GO:0051537">
    <property type="term" value="F:2 iron, 2 sulfur cluster binding"/>
    <property type="evidence" value="ECO:0007669"/>
    <property type="project" value="UniProtKB-KW"/>
</dbReference>
<dbReference type="EMBL" id="QUMS01000001">
    <property type="protein sequence ID" value="REG10732.1"/>
    <property type="molecule type" value="Genomic_DNA"/>
</dbReference>
<dbReference type="Proteomes" id="UP000256388">
    <property type="component" value="Unassembled WGS sequence"/>
</dbReference>
<dbReference type="NCBIfam" id="TIGR01958">
    <property type="entry name" value="nuoE_fam"/>
    <property type="match status" value="1"/>
</dbReference>
<feature type="binding site" evidence="7">
    <location>
        <position position="84"/>
    </location>
    <ligand>
        <name>[2Fe-2S] cluster</name>
        <dbReference type="ChEBI" id="CHEBI:190135"/>
    </ligand>
</feature>
<evidence type="ECO:0000313" key="9">
    <source>
        <dbReference type="Proteomes" id="UP000256388"/>
    </source>
</evidence>
<dbReference type="InterPro" id="IPR041921">
    <property type="entry name" value="NuoE_N"/>
</dbReference>
<dbReference type="PIRSF" id="PIRSF000216">
    <property type="entry name" value="NADH_DH_24kDa"/>
    <property type="match status" value="1"/>
</dbReference>
<dbReference type="Gene3D" id="1.10.10.1590">
    <property type="entry name" value="NADH-quinone oxidoreductase subunit E"/>
    <property type="match status" value="1"/>
</dbReference>
<evidence type="ECO:0000313" key="8">
    <source>
        <dbReference type="EMBL" id="REG10732.1"/>
    </source>
</evidence>
<dbReference type="CDD" id="cd03064">
    <property type="entry name" value="TRX_Fd_NuoE"/>
    <property type="match status" value="1"/>
</dbReference>
<evidence type="ECO:0000256" key="3">
    <source>
        <dbReference type="ARBA" id="ARBA00022723"/>
    </source>
</evidence>
<feature type="binding site" evidence="7">
    <location>
        <position position="129"/>
    </location>
    <ligand>
        <name>[2Fe-2S] cluster</name>
        <dbReference type="ChEBI" id="CHEBI:190135"/>
    </ligand>
</feature>
<dbReference type="PANTHER" id="PTHR43342:SF2">
    <property type="entry name" value="POTENTIAL NAD-REDUCING HYDROGENASE SUBUNIT"/>
    <property type="match status" value="1"/>
</dbReference>
<feature type="binding site" evidence="7">
    <location>
        <position position="89"/>
    </location>
    <ligand>
        <name>[2Fe-2S] cluster</name>
        <dbReference type="ChEBI" id="CHEBI:190135"/>
    </ligand>
</feature>
<gene>
    <name evidence="8" type="ORF">DFR64_0592</name>
</gene>
<keyword evidence="3 7" id="KW-0479">Metal-binding</keyword>
<dbReference type="Gene3D" id="3.40.30.10">
    <property type="entry name" value="Glutaredoxin"/>
    <property type="match status" value="1"/>
</dbReference>
<dbReference type="PANTHER" id="PTHR43342">
    <property type="entry name" value="NADH-QUINONE OXIDOREDUCTASE, E SUBUNIT"/>
    <property type="match status" value="1"/>
</dbReference>
<evidence type="ECO:0000256" key="5">
    <source>
        <dbReference type="ARBA" id="ARBA00023014"/>
    </source>
</evidence>
<accession>A0A347ZTQ6</accession>
<dbReference type="AlphaFoldDB" id="A0A347ZTQ6"/>
<comment type="similarity">
    <text evidence="1">Belongs to the complex I 24 kDa subunit family.</text>
</comment>
<feature type="binding site" evidence="7">
    <location>
        <position position="125"/>
    </location>
    <ligand>
        <name>[2Fe-2S] cluster</name>
        <dbReference type="ChEBI" id="CHEBI:190135"/>
    </ligand>
</feature>
<dbReference type="SUPFAM" id="SSF52833">
    <property type="entry name" value="Thioredoxin-like"/>
    <property type="match status" value="1"/>
</dbReference>
<evidence type="ECO:0000256" key="7">
    <source>
        <dbReference type="PIRSR" id="PIRSR000216-1"/>
    </source>
</evidence>
<dbReference type="GO" id="GO:0016491">
    <property type="term" value="F:oxidoreductase activity"/>
    <property type="evidence" value="ECO:0007669"/>
    <property type="project" value="InterPro"/>
</dbReference>
<keyword evidence="5 7" id="KW-0411">Iron-sulfur</keyword>
<dbReference type="InterPro" id="IPR036249">
    <property type="entry name" value="Thioredoxin-like_sf"/>
</dbReference>
<evidence type="ECO:0000256" key="6">
    <source>
        <dbReference type="ARBA" id="ARBA00034078"/>
    </source>
</evidence>
<sequence>MSKNNNGRDVIKTVNAAVSEFHARQEELIPILMKVSQELGYVPNDALEQISEVMHIPQSRVYSVASFYHMISTKPTGRHVIKFCESAPCHVAGGKAVWDALLEELQIKPGETSPDGKWTLKTTSCLGVCAVGPVMLVDDDIYGNINPDQVHDILERYE</sequence>
<dbReference type="NCBIfam" id="NF005722">
    <property type="entry name" value="PRK07539.1-2"/>
    <property type="match status" value="1"/>
</dbReference>
<dbReference type="InterPro" id="IPR028431">
    <property type="entry name" value="NADP_DH_HndA-like"/>
</dbReference>
<dbReference type="InterPro" id="IPR042128">
    <property type="entry name" value="NuoE_dom"/>
</dbReference>
<comment type="cofactor">
    <cofactor evidence="7">
        <name>[2Fe-2S] cluster</name>
        <dbReference type="ChEBI" id="CHEBI:190135"/>
    </cofactor>
    <text evidence="7">Binds 1 [2Fe-2S] cluster.</text>
</comment>
<proteinExistence type="inferred from homology"/>
<comment type="caution">
    <text evidence="8">The sequence shown here is derived from an EMBL/GenBank/DDBJ whole genome shotgun (WGS) entry which is preliminary data.</text>
</comment>
<dbReference type="OrthoDB" id="9807941at2"/>
<dbReference type="Pfam" id="PF01257">
    <property type="entry name" value="2Fe-2S_thioredx"/>
    <property type="match status" value="1"/>
</dbReference>
<evidence type="ECO:0000256" key="1">
    <source>
        <dbReference type="ARBA" id="ARBA00010643"/>
    </source>
</evidence>
<dbReference type="InterPro" id="IPR002023">
    <property type="entry name" value="NuoE-like"/>
</dbReference>
<reference evidence="8 9" key="1">
    <citation type="submission" date="2018-08" db="EMBL/GenBank/DDBJ databases">
        <title>Genomic Encyclopedia of Type Strains, Phase IV (KMG-IV): sequencing the most valuable type-strain genomes for metagenomic binning, comparative biology and taxonomic classification.</title>
        <authorList>
            <person name="Goeker M."/>
        </authorList>
    </citation>
    <scope>NUCLEOTIDE SEQUENCE [LARGE SCALE GENOMIC DNA]</scope>
    <source>
        <strain evidence="8 9">DSM 23923</strain>
    </source>
</reference>
<keyword evidence="4 7" id="KW-0408">Iron</keyword>
<dbReference type="GO" id="GO:0046872">
    <property type="term" value="F:metal ion binding"/>
    <property type="evidence" value="ECO:0007669"/>
    <property type="project" value="UniProtKB-KW"/>
</dbReference>
<evidence type="ECO:0000256" key="2">
    <source>
        <dbReference type="ARBA" id="ARBA00022714"/>
    </source>
</evidence>
<keyword evidence="9" id="KW-1185">Reference proteome</keyword>